<comment type="caution">
    <text evidence="1">The sequence shown here is derived from an EMBL/GenBank/DDBJ whole genome shotgun (WGS) entry which is preliminary data.</text>
</comment>
<organism evidence="1 2">
    <name type="scientific">Mythimna loreyi</name>
    <dbReference type="NCBI Taxonomy" id="667449"/>
    <lineage>
        <taxon>Eukaryota</taxon>
        <taxon>Metazoa</taxon>
        <taxon>Ecdysozoa</taxon>
        <taxon>Arthropoda</taxon>
        <taxon>Hexapoda</taxon>
        <taxon>Insecta</taxon>
        <taxon>Pterygota</taxon>
        <taxon>Neoptera</taxon>
        <taxon>Endopterygota</taxon>
        <taxon>Lepidoptera</taxon>
        <taxon>Glossata</taxon>
        <taxon>Ditrysia</taxon>
        <taxon>Noctuoidea</taxon>
        <taxon>Noctuidae</taxon>
        <taxon>Noctuinae</taxon>
        <taxon>Hadenini</taxon>
        <taxon>Mythimna</taxon>
    </lineage>
</organism>
<evidence type="ECO:0000313" key="1">
    <source>
        <dbReference type="EMBL" id="KAJ8711874.1"/>
    </source>
</evidence>
<proteinExistence type="predicted"/>
<accession>A0ACC2QA29</accession>
<name>A0ACC2QA29_9NEOP</name>
<protein>
    <submittedName>
        <fullName evidence="1">Uncharacterized protein</fullName>
    </submittedName>
</protein>
<keyword evidence="2" id="KW-1185">Reference proteome</keyword>
<sequence>MSCANQTGMLSGVYNQVSCLPCFSGPRIQTFGEDFFEHIEKRRVVGSGGKNLQQIIAGLTKTLEELHQQVKKEGGRIKMGTAVWRSIDSLAVENPGEEVDLQIVGSGRMFMGRNKN</sequence>
<evidence type="ECO:0000313" key="2">
    <source>
        <dbReference type="Proteomes" id="UP001231649"/>
    </source>
</evidence>
<dbReference type="EMBL" id="CM056798">
    <property type="protein sequence ID" value="KAJ8711874.1"/>
    <property type="molecule type" value="Genomic_DNA"/>
</dbReference>
<reference evidence="1" key="1">
    <citation type="submission" date="2023-03" db="EMBL/GenBank/DDBJ databases">
        <title>Chromosome-level genomes of two armyworms, Mythimna separata and Mythimna loreyi, provide insights into the biosynthesis and reception of sex pheromones.</title>
        <authorList>
            <person name="Zhao H."/>
        </authorList>
    </citation>
    <scope>NUCLEOTIDE SEQUENCE</scope>
    <source>
        <strain evidence="1">BeijingLab</strain>
    </source>
</reference>
<gene>
    <name evidence="1" type="ORF">PYW08_008828</name>
</gene>
<dbReference type="Proteomes" id="UP001231649">
    <property type="component" value="Chromosome 22"/>
</dbReference>